<dbReference type="Proteomes" id="UP001241472">
    <property type="component" value="Unassembled WGS sequence"/>
</dbReference>
<comment type="caution">
    <text evidence="2">The sequence shown here is derived from an EMBL/GenBank/DDBJ whole genome shotgun (WGS) entry which is preliminary data.</text>
</comment>
<name>A0ABT9PUC7_9HYPH</name>
<evidence type="ECO:0000313" key="3">
    <source>
        <dbReference type="Proteomes" id="UP001241472"/>
    </source>
</evidence>
<reference evidence="2 3" key="1">
    <citation type="submission" date="2023-07" db="EMBL/GenBank/DDBJ databases">
        <title>Sorghum-associated microbial communities from plants grown in Nebraska, USA.</title>
        <authorList>
            <person name="Schachtman D."/>
        </authorList>
    </citation>
    <scope>NUCLEOTIDE SEQUENCE [LARGE SCALE GENOMIC DNA]</scope>
    <source>
        <strain evidence="2 3">DS1307</strain>
    </source>
</reference>
<sequence>MNMHNPIPQTTPIQTHVKERAEEQASAMSFEQQAAIRSLANDLHRLNHSVMKAVEAGVSVELIRSARHHGGDGQWGDLLIPVVVARNN</sequence>
<accession>A0ABT9PUC7</accession>
<dbReference type="EMBL" id="JAUSRF010000007">
    <property type="protein sequence ID" value="MDP9837723.1"/>
    <property type="molecule type" value="Genomic_DNA"/>
</dbReference>
<organism evidence="2 3">
    <name type="scientific">Neorhizobium huautlense</name>
    <dbReference type="NCBI Taxonomy" id="67774"/>
    <lineage>
        <taxon>Bacteria</taxon>
        <taxon>Pseudomonadati</taxon>
        <taxon>Pseudomonadota</taxon>
        <taxon>Alphaproteobacteria</taxon>
        <taxon>Hyphomicrobiales</taxon>
        <taxon>Rhizobiaceae</taxon>
        <taxon>Rhizobium/Agrobacterium group</taxon>
        <taxon>Neorhizobium</taxon>
    </lineage>
</organism>
<gene>
    <name evidence="2" type="ORF">J2T09_002480</name>
</gene>
<evidence type="ECO:0000313" key="2">
    <source>
        <dbReference type="EMBL" id="MDP9837723.1"/>
    </source>
</evidence>
<evidence type="ECO:0000256" key="1">
    <source>
        <dbReference type="SAM" id="MobiDB-lite"/>
    </source>
</evidence>
<keyword evidence="3" id="KW-1185">Reference proteome</keyword>
<dbReference type="RefSeq" id="WP_373458434.1">
    <property type="nucleotide sequence ID" value="NZ_JAUSRF010000007.1"/>
</dbReference>
<proteinExistence type="predicted"/>
<feature type="region of interest" description="Disordered" evidence="1">
    <location>
        <begin position="1"/>
        <end position="26"/>
    </location>
</feature>
<protein>
    <submittedName>
        <fullName evidence="2">Uncharacterized protein</fullName>
    </submittedName>
</protein>